<evidence type="ECO:0000256" key="7">
    <source>
        <dbReference type="HAMAP-Rule" id="MF_01351"/>
    </source>
</evidence>
<evidence type="ECO:0000256" key="2">
    <source>
        <dbReference type="ARBA" id="ARBA00022485"/>
    </source>
</evidence>
<dbReference type="PROSITE" id="PS00198">
    <property type="entry name" value="4FE4S_FER_1"/>
    <property type="match status" value="2"/>
</dbReference>
<protein>
    <recommendedName>
        <fullName evidence="7">NADH-quinone oxidoreductase subunit I</fullName>
        <ecNumber evidence="7">7.1.1.-</ecNumber>
    </recommendedName>
    <alternativeName>
        <fullName evidence="7">NADH dehydrogenase I subunit I</fullName>
    </alternativeName>
    <alternativeName>
        <fullName evidence="7">NDH-1 subunit I</fullName>
    </alternativeName>
</protein>
<dbReference type="GO" id="GO:0009060">
    <property type="term" value="P:aerobic respiration"/>
    <property type="evidence" value="ECO:0007669"/>
    <property type="project" value="TreeGrafter"/>
</dbReference>
<dbReference type="InterPro" id="IPR017896">
    <property type="entry name" value="4Fe4S_Fe-S-bd"/>
</dbReference>
<comment type="cofactor">
    <cofactor evidence="7">
        <name>[4Fe-4S] cluster</name>
        <dbReference type="ChEBI" id="CHEBI:49883"/>
    </cofactor>
    <text evidence="7">Binds 2 [4Fe-4S] clusters per subunit.</text>
</comment>
<dbReference type="NCBIfam" id="NF004540">
    <property type="entry name" value="PRK05888.2-1"/>
    <property type="match status" value="1"/>
</dbReference>
<dbReference type="GO" id="GO:0005886">
    <property type="term" value="C:plasma membrane"/>
    <property type="evidence" value="ECO:0007669"/>
    <property type="project" value="UniProtKB-SubCell"/>
</dbReference>
<gene>
    <name evidence="7" type="primary">nuoI</name>
    <name evidence="8" type="ORF">SAMN06295960_2764</name>
</gene>
<organism evidence="8 9">
    <name type="scientific">Paenibacillus aquistagni</name>
    <dbReference type="NCBI Taxonomy" id="1852522"/>
    <lineage>
        <taxon>Bacteria</taxon>
        <taxon>Bacillati</taxon>
        <taxon>Bacillota</taxon>
        <taxon>Bacilli</taxon>
        <taxon>Bacillales</taxon>
        <taxon>Paenibacillaceae</taxon>
        <taxon>Paenibacillus</taxon>
    </lineage>
</organism>
<feature type="binding site" evidence="7">
    <location>
        <position position="91"/>
    </location>
    <ligand>
        <name>[4Fe-4S] cluster</name>
        <dbReference type="ChEBI" id="CHEBI:49883"/>
        <label>2</label>
    </ligand>
</feature>
<dbReference type="GO" id="GO:0048038">
    <property type="term" value="F:quinone binding"/>
    <property type="evidence" value="ECO:0007669"/>
    <property type="project" value="UniProtKB-KW"/>
</dbReference>
<keyword evidence="6 7" id="KW-0411">Iron-sulfur</keyword>
<dbReference type="GO" id="GO:0050136">
    <property type="term" value="F:NADH dehydrogenase (quinone) (non-electrogenic) activity"/>
    <property type="evidence" value="ECO:0007669"/>
    <property type="project" value="UniProtKB-UniRule"/>
</dbReference>
<keyword evidence="7" id="KW-0472">Membrane</keyword>
<evidence type="ECO:0000256" key="5">
    <source>
        <dbReference type="ARBA" id="ARBA00023004"/>
    </source>
</evidence>
<dbReference type="Pfam" id="PF12838">
    <property type="entry name" value="Fer4_7"/>
    <property type="match status" value="1"/>
</dbReference>
<keyword evidence="7" id="KW-1003">Cell membrane</keyword>
<feature type="binding site" evidence="7">
    <location>
        <position position="46"/>
    </location>
    <ligand>
        <name>[4Fe-4S] cluster</name>
        <dbReference type="ChEBI" id="CHEBI:49883"/>
        <label>1</label>
    </ligand>
</feature>
<name>A0A1X7KVM0_9BACL</name>
<reference evidence="8 9" key="1">
    <citation type="submission" date="2017-04" db="EMBL/GenBank/DDBJ databases">
        <authorList>
            <person name="Afonso C.L."/>
            <person name="Miller P.J."/>
            <person name="Scott M.A."/>
            <person name="Spackman E."/>
            <person name="Goraichik I."/>
            <person name="Dimitrov K.M."/>
            <person name="Suarez D.L."/>
            <person name="Swayne D.E."/>
        </authorList>
    </citation>
    <scope>NUCLEOTIDE SEQUENCE [LARGE SCALE GENOMIC DNA]</scope>
    <source>
        <strain evidence="8 9">11</strain>
    </source>
</reference>
<keyword evidence="9" id="KW-1185">Reference proteome</keyword>
<dbReference type="PANTHER" id="PTHR10849">
    <property type="entry name" value="NADH DEHYDROGENASE UBIQUINONE IRON-SULFUR PROTEIN 8, MITOCHONDRIAL"/>
    <property type="match status" value="1"/>
</dbReference>
<dbReference type="PROSITE" id="PS51379">
    <property type="entry name" value="4FE4S_FER_2"/>
    <property type="match status" value="2"/>
</dbReference>
<dbReference type="OrthoDB" id="9798098at2"/>
<keyword evidence="5 7" id="KW-0408">Iron</keyword>
<evidence type="ECO:0000256" key="6">
    <source>
        <dbReference type="ARBA" id="ARBA00023014"/>
    </source>
</evidence>
<dbReference type="HAMAP" id="MF_01351">
    <property type="entry name" value="NDH1_NuoI"/>
    <property type="match status" value="1"/>
</dbReference>
<sequence length="152" mass="16947">MKGLIQGLGVTLKALTSKKVTYRYPDVPLTMPDRFRGIQYLDPDKCIVCNQCARICPTDCITLTGKPNPDPEAKGKVVDTFDLNFETCILCDLCTEVCPTEAIVMTNQFELAAYSRDDLFKDRKWLSENTSLIRQDNNGAFMLPKGGGKKDA</sequence>
<comment type="similarity">
    <text evidence="1 7">Belongs to the complex I 23 kDa subunit family.</text>
</comment>
<dbReference type="NCBIfam" id="TIGR01971">
    <property type="entry name" value="NuoI"/>
    <property type="match status" value="1"/>
</dbReference>
<comment type="function">
    <text evidence="7">NDH-1 shuttles electrons from NADH, via FMN and iron-sulfur (Fe-S) centers, to quinones in the respiratory chain. The immediate electron acceptor for the enzyme in this species is believed to be ubiquinone. Couples the redox reaction to proton translocation (for every two electrons transferred, four hydrogen ions are translocated across the cytoplasmic membrane), and thus conserves the redox energy in a proton gradient.</text>
</comment>
<comment type="catalytic activity">
    <reaction evidence="7">
        <text>a quinone + NADH + 5 H(+)(in) = a quinol + NAD(+) + 4 H(+)(out)</text>
        <dbReference type="Rhea" id="RHEA:57888"/>
        <dbReference type="ChEBI" id="CHEBI:15378"/>
        <dbReference type="ChEBI" id="CHEBI:24646"/>
        <dbReference type="ChEBI" id="CHEBI:57540"/>
        <dbReference type="ChEBI" id="CHEBI:57945"/>
        <dbReference type="ChEBI" id="CHEBI:132124"/>
    </reaction>
</comment>
<keyword evidence="7" id="KW-0830">Ubiquinone</keyword>
<keyword evidence="7" id="KW-0520">NAD</keyword>
<dbReference type="EC" id="7.1.1.-" evidence="7"/>
<keyword evidence="7" id="KW-0874">Quinone</keyword>
<dbReference type="InterPro" id="IPR017900">
    <property type="entry name" value="4Fe4S_Fe_S_CS"/>
</dbReference>
<keyword evidence="4 7" id="KW-1278">Translocase</keyword>
<proteinExistence type="inferred from homology"/>
<dbReference type="Proteomes" id="UP000193834">
    <property type="component" value="Unassembled WGS sequence"/>
</dbReference>
<comment type="subcellular location">
    <subcellularLocation>
        <location evidence="7">Cell membrane</location>
        <topology evidence="7">Peripheral membrane protein</topology>
    </subcellularLocation>
</comment>
<feature type="binding site" evidence="7">
    <location>
        <position position="88"/>
    </location>
    <ligand>
        <name>[4Fe-4S] cluster</name>
        <dbReference type="ChEBI" id="CHEBI:49883"/>
        <label>2</label>
    </ligand>
</feature>
<comment type="subunit">
    <text evidence="7">NDH-1 is composed of 14 different subunits. Subunits NuoA, H, J, K, L, M, N constitute the membrane sector of the complex.</text>
</comment>
<dbReference type="STRING" id="1852522.SAMN06295960_2764"/>
<evidence type="ECO:0000313" key="8">
    <source>
        <dbReference type="EMBL" id="SMG45501.1"/>
    </source>
</evidence>
<keyword evidence="2 7" id="KW-0004">4Fe-4S</keyword>
<accession>A0A1X7KVM0</accession>
<dbReference type="PANTHER" id="PTHR10849:SF20">
    <property type="entry name" value="NADH DEHYDROGENASE [UBIQUINONE] IRON-SULFUR PROTEIN 8, MITOCHONDRIAL"/>
    <property type="match status" value="1"/>
</dbReference>
<evidence type="ECO:0000256" key="3">
    <source>
        <dbReference type="ARBA" id="ARBA00022723"/>
    </source>
</evidence>
<dbReference type="GO" id="GO:0051539">
    <property type="term" value="F:4 iron, 4 sulfur cluster binding"/>
    <property type="evidence" value="ECO:0007669"/>
    <property type="project" value="UniProtKB-KW"/>
</dbReference>
<feature type="binding site" evidence="7">
    <location>
        <position position="94"/>
    </location>
    <ligand>
        <name>[4Fe-4S] cluster</name>
        <dbReference type="ChEBI" id="CHEBI:49883"/>
        <label>2</label>
    </ligand>
</feature>
<dbReference type="InterPro" id="IPR010226">
    <property type="entry name" value="NADH_quinone_OxRdtase_chainI"/>
</dbReference>
<dbReference type="RefSeq" id="WP_085494926.1">
    <property type="nucleotide sequence ID" value="NZ_FXAZ01000003.1"/>
</dbReference>
<evidence type="ECO:0000256" key="4">
    <source>
        <dbReference type="ARBA" id="ARBA00022967"/>
    </source>
</evidence>
<dbReference type="EMBL" id="FXAZ01000003">
    <property type="protein sequence ID" value="SMG45501.1"/>
    <property type="molecule type" value="Genomic_DNA"/>
</dbReference>
<evidence type="ECO:0000313" key="9">
    <source>
        <dbReference type="Proteomes" id="UP000193834"/>
    </source>
</evidence>
<dbReference type="SUPFAM" id="SSF54862">
    <property type="entry name" value="4Fe-4S ferredoxins"/>
    <property type="match status" value="1"/>
</dbReference>
<keyword evidence="3 7" id="KW-0479">Metal-binding</keyword>
<feature type="binding site" evidence="7">
    <location>
        <position position="52"/>
    </location>
    <ligand>
        <name>[4Fe-4S] cluster</name>
        <dbReference type="ChEBI" id="CHEBI:49883"/>
        <label>1</label>
    </ligand>
</feature>
<dbReference type="Gene3D" id="3.30.70.3270">
    <property type="match status" value="1"/>
</dbReference>
<dbReference type="GO" id="GO:0005506">
    <property type="term" value="F:iron ion binding"/>
    <property type="evidence" value="ECO:0007669"/>
    <property type="project" value="UniProtKB-UniRule"/>
</dbReference>
<feature type="binding site" evidence="7">
    <location>
        <position position="49"/>
    </location>
    <ligand>
        <name>[4Fe-4S] cluster</name>
        <dbReference type="ChEBI" id="CHEBI:49883"/>
        <label>1</label>
    </ligand>
</feature>
<feature type="binding site" evidence="7">
    <location>
        <position position="98"/>
    </location>
    <ligand>
        <name>[4Fe-4S] cluster</name>
        <dbReference type="ChEBI" id="CHEBI:49883"/>
        <label>1</label>
    </ligand>
</feature>
<dbReference type="AlphaFoldDB" id="A0A1X7KVM0"/>
<evidence type="ECO:0000256" key="1">
    <source>
        <dbReference type="ARBA" id="ARBA00010277"/>
    </source>
</evidence>
<feature type="binding site" evidence="7">
    <location>
        <position position="56"/>
    </location>
    <ligand>
        <name>[4Fe-4S] cluster</name>
        <dbReference type="ChEBI" id="CHEBI:49883"/>
        <label>2</label>
    </ligand>
</feature>